<dbReference type="InterPro" id="IPR031381">
    <property type="entry name" value="YtcA"/>
</dbReference>
<gene>
    <name evidence="12" type="ORF">GJ697_28850</name>
</gene>
<keyword evidence="9" id="KW-0564">Palmitate</keyword>
<accession>A0A6L5QQ75</accession>
<evidence type="ECO:0000256" key="4">
    <source>
        <dbReference type="ARBA" id="ARBA00022475"/>
    </source>
</evidence>
<keyword evidence="4" id="KW-1003">Cell membrane</keyword>
<keyword evidence="7 11" id="KW-1133">Transmembrane helix</keyword>
<evidence type="ECO:0000256" key="8">
    <source>
        <dbReference type="ARBA" id="ARBA00023136"/>
    </source>
</evidence>
<evidence type="ECO:0000256" key="10">
    <source>
        <dbReference type="ARBA" id="ARBA00023288"/>
    </source>
</evidence>
<evidence type="ECO:0000256" key="11">
    <source>
        <dbReference type="SAM" id="Phobius"/>
    </source>
</evidence>
<evidence type="ECO:0000256" key="1">
    <source>
        <dbReference type="ARBA" id="ARBA00004141"/>
    </source>
</evidence>
<evidence type="ECO:0000313" key="12">
    <source>
        <dbReference type="EMBL" id="MRX11845.1"/>
    </source>
</evidence>
<keyword evidence="10" id="KW-0449">Lipoprotein</keyword>
<comment type="caution">
    <text evidence="12">The sequence shown here is derived from an EMBL/GenBank/DDBJ whole genome shotgun (WGS) entry which is preliminary data.</text>
</comment>
<dbReference type="AlphaFoldDB" id="A0A6L5QQ75"/>
<dbReference type="EMBL" id="WKJM01000052">
    <property type="protein sequence ID" value="MRX11845.1"/>
    <property type="molecule type" value="Genomic_DNA"/>
</dbReference>
<evidence type="ECO:0000256" key="7">
    <source>
        <dbReference type="ARBA" id="ARBA00022989"/>
    </source>
</evidence>
<dbReference type="RefSeq" id="WP_154370510.1">
    <property type="nucleotide sequence ID" value="NZ_WKJM01000052.1"/>
</dbReference>
<evidence type="ECO:0000256" key="2">
    <source>
        <dbReference type="ARBA" id="ARBA00008208"/>
    </source>
</evidence>
<comment type="subcellular location">
    <subcellularLocation>
        <location evidence="1">Membrane</location>
        <topology evidence="1">Multi-pass membrane protein</topology>
    </subcellularLocation>
</comment>
<feature type="transmembrane region" description="Helical" evidence="11">
    <location>
        <begin position="65"/>
        <end position="84"/>
    </location>
</feature>
<sequence>MPIRSTTAIAVTAVLCSGCGPAPSVAILGAYFPGWMLCALLGIALTVLLHLLAGAAGLHRPGGPPLLYPLLALLCATLLWLFLFRGL</sequence>
<protein>
    <recommendedName>
        <fullName evidence="3">Uncharacterized protein YtcA</fullName>
    </recommendedName>
</protein>
<keyword evidence="5 11" id="KW-0812">Transmembrane</keyword>
<keyword evidence="8 11" id="KW-0472">Membrane</keyword>
<keyword evidence="6" id="KW-0732">Signal</keyword>
<dbReference type="GO" id="GO:0016020">
    <property type="term" value="C:membrane"/>
    <property type="evidence" value="ECO:0007669"/>
    <property type="project" value="UniProtKB-SubCell"/>
</dbReference>
<organism evidence="12 13">
    <name type="scientific">Duganella alba</name>
    <dbReference type="NCBI Taxonomy" id="2666081"/>
    <lineage>
        <taxon>Bacteria</taxon>
        <taxon>Pseudomonadati</taxon>
        <taxon>Pseudomonadota</taxon>
        <taxon>Betaproteobacteria</taxon>
        <taxon>Burkholderiales</taxon>
        <taxon>Oxalobacteraceae</taxon>
        <taxon>Telluria group</taxon>
        <taxon>Duganella</taxon>
    </lineage>
</organism>
<dbReference type="Proteomes" id="UP000481037">
    <property type="component" value="Unassembled WGS sequence"/>
</dbReference>
<keyword evidence="13" id="KW-1185">Reference proteome</keyword>
<feature type="transmembrane region" description="Helical" evidence="11">
    <location>
        <begin position="31"/>
        <end position="53"/>
    </location>
</feature>
<proteinExistence type="inferred from homology"/>
<dbReference type="Pfam" id="PF17090">
    <property type="entry name" value="Ytca"/>
    <property type="match status" value="1"/>
</dbReference>
<evidence type="ECO:0000256" key="9">
    <source>
        <dbReference type="ARBA" id="ARBA00023139"/>
    </source>
</evidence>
<comment type="similarity">
    <text evidence="2">Belongs to the YtcA family.</text>
</comment>
<evidence type="ECO:0000256" key="3">
    <source>
        <dbReference type="ARBA" id="ARBA00021237"/>
    </source>
</evidence>
<evidence type="ECO:0000256" key="6">
    <source>
        <dbReference type="ARBA" id="ARBA00022729"/>
    </source>
</evidence>
<evidence type="ECO:0000313" key="13">
    <source>
        <dbReference type="Proteomes" id="UP000481037"/>
    </source>
</evidence>
<name>A0A6L5QQ75_9BURK</name>
<evidence type="ECO:0000256" key="5">
    <source>
        <dbReference type="ARBA" id="ARBA00022692"/>
    </source>
</evidence>
<reference evidence="12 13" key="1">
    <citation type="submission" date="2019-11" db="EMBL/GenBank/DDBJ databases">
        <title>Novel species isolated from a subtropical stream in China.</title>
        <authorList>
            <person name="Lu H."/>
        </authorList>
    </citation>
    <scope>NUCLEOTIDE SEQUENCE [LARGE SCALE GENOMIC DNA]</scope>
    <source>
        <strain evidence="12 13">FT25W</strain>
    </source>
</reference>